<name>A0A1Q9EFT1_SYMMI</name>
<keyword evidence="2" id="KW-0732">Signal</keyword>
<dbReference type="Gene3D" id="1.10.150.50">
    <property type="entry name" value="Transcription Factor, Ets-1"/>
    <property type="match status" value="1"/>
</dbReference>
<comment type="caution">
    <text evidence="3">The sequence shown here is derived from an EMBL/GenBank/DDBJ whole genome shotgun (WGS) entry which is preliminary data.</text>
</comment>
<dbReference type="InterPro" id="IPR013761">
    <property type="entry name" value="SAM/pointed_sf"/>
</dbReference>
<reference evidence="3 4" key="1">
    <citation type="submission" date="2016-02" db="EMBL/GenBank/DDBJ databases">
        <title>Genome analysis of coral dinoflagellate symbionts highlights evolutionary adaptations to a symbiotic lifestyle.</title>
        <authorList>
            <person name="Aranda M."/>
            <person name="Li Y."/>
            <person name="Liew Y.J."/>
            <person name="Baumgarten S."/>
            <person name="Simakov O."/>
            <person name="Wilson M."/>
            <person name="Piel J."/>
            <person name="Ashoor H."/>
            <person name="Bougouffa S."/>
            <person name="Bajic V.B."/>
            <person name="Ryu T."/>
            <person name="Ravasi T."/>
            <person name="Bayer T."/>
            <person name="Micklem G."/>
            <person name="Kim H."/>
            <person name="Bhak J."/>
            <person name="Lajeunesse T.C."/>
            <person name="Voolstra C.R."/>
        </authorList>
    </citation>
    <scope>NUCLEOTIDE SEQUENCE [LARGE SCALE GENOMIC DNA]</scope>
    <source>
        <strain evidence="3 4">CCMP2467</strain>
    </source>
</reference>
<feature type="chain" id="PRO_5013226226" evidence="2">
    <location>
        <begin position="32"/>
        <end position="1025"/>
    </location>
</feature>
<dbReference type="EMBL" id="LSRX01000165">
    <property type="protein sequence ID" value="OLQ06251.1"/>
    <property type="molecule type" value="Genomic_DNA"/>
</dbReference>
<protein>
    <submittedName>
        <fullName evidence="3">Uncharacterized protein</fullName>
    </submittedName>
</protein>
<evidence type="ECO:0000313" key="4">
    <source>
        <dbReference type="Proteomes" id="UP000186817"/>
    </source>
</evidence>
<evidence type="ECO:0000313" key="3">
    <source>
        <dbReference type="EMBL" id="OLQ06251.1"/>
    </source>
</evidence>
<sequence>MARTPLASRKPRARLLALLATSLVCLQTMQTVPAYVGARAVPFGRSVRVGWAPKPLTPRRAAGKVAGGSRSEADKDESDEVTTVTTESLAEKFKQLSDSEKAQEWIQSEAQNQLTSESIAEVIQRFADGQVSGQNLVTANFQELKESFNIRAGPAKTLVRYIAKLKAAAAIEDTKRQLKARVTMVGSMLAALGKLDVEPNLLDAAIKVIEQQLSKLQGDEARVTMVGSMLAALGKLDVEPNLLDAAIKVIEQQLSKLQGDEARVTMVGSMLAALGKLDVELDLWNSAIELIKKKNSPVKDTALDATKTDLKGYNEMQVASWLVAVLCKTSTADAIKEVVTSLSGMNGPGLVAATVEELEEKYGLSKAMATSLARIVHCLTDPAEITFADIAQDVTYAECVFDGVWVYNLLTRLPCGYIPDAQHLGSVILEDGPQKRCIPVLFGESGSGKTVQALFAPACKMLKTNPGIVRVFACSLPDGSEHLDRVREASVKNNTAVPAQWCKEFVLQEFKERLTNAFPNHGDLVRGWLEDEQRDSSALGSVVFVIDEITKCPELAKGIAACQDDIYKELKRFCDSPQLVMAGTSAARVLEPGLNLDYSSDPSNVCLVAVGQVQGHSFLKGLIDHFIPQKRVSHRDLAGVPFLEPYLSNARTAMLLVEEVGRFVERKDIDSADSYRIWKRFPWPPGCFVPLRYRTLNGLQRITSLKQRELVARNALALLMHLGVAGQGVRPSASDAMICVDLGLCTPSNYSQLLAHCERDPSSKDYCREVTFVSSPALTQMLLAAFSVPTIIPQHGDSFEDIIAEAERRFAEVVTGKRAIVVTLDHALPPQQNQNKMEGIPGLTFHEILAALARKETVVLKNGPSAQGASLVLRRSEGSRKPLVRLIQAKNRRSRTEILPAVAALGATCQNQSHRLYALNRSAAVLHFLCRVVSETSAPQDTDLQGKYGLLFRPGHASQVDVKVELIVWERVGPRRIPRTFRVFRPSFLNSTPIVKLRSLEHLAPFPTDVKMQGANASYMTWTFS</sequence>
<evidence type="ECO:0000256" key="2">
    <source>
        <dbReference type="SAM" id="SignalP"/>
    </source>
</evidence>
<evidence type="ECO:0000256" key="1">
    <source>
        <dbReference type="SAM" id="MobiDB-lite"/>
    </source>
</evidence>
<feature type="signal peptide" evidence="2">
    <location>
        <begin position="1"/>
        <end position="31"/>
    </location>
</feature>
<keyword evidence="4" id="KW-1185">Reference proteome</keyword>
<gene>
    <name evidence="3" type="ORF">AK812_SmicGene10534</name>
</gene>
<feature type="region of interest" description="Disordered" evidence="1">
    <location>
        <begin position="58"/>
        <end position="84"/>
    </location>
</feature>
<dbReference type="AlphaFoldDB" id="A0A1Q9EFT1"/>
<organism evidence="3 4">
    <name type="scientific">Symbiodinium microadriaticum</name>
    <name type="common">Dinoflagellate</name>
    <name type="synonym">Zooxanthella microadriatica</name>
    <dbReference type="NCBI Taxonomy" id="2951"/>
    <lineage>
        <taxon>Eukaryota</taxon>
        <taxon>Sar</taxon>
        <taxon>Alveolata</taxon>
        <taxon>Dinophyceae</taxon>
        <taxon>Suessiales</taxon>
        <taxon>Symbiodiniaceae</taxon>
        <taxon>Symbiodinium</taxon>
    </lineage>
</organism>
<proteinExistence type="predicted"/>
<dbReference type="OrthoDB" id="420044at2759"/>
<dbReference type="Proteomes" id="UP000186817">
    <property type="component" value="Unassembled WGS sequence"/>
</dbReference>
<accession>A0A1Q9EFT1</accession>